<gene>
    <name evidence="2" type="primary">LOC115231371</name>
</gene>
<protein>
    <submittedName>
        <fullName evidence="2">Uncharacterized protein LOC115231371</fullName>
    </submittedName>
</protein>
<proteinExistence type="predicted"/>
<keyword evidence="1" id="KW-1185">Reference proteome</keyword>
<organism evidence="1 2">
    <name type="scientific">Octopus sinensis</name>
    <name type="common">East Asian common octopus</name>
    <dbReference type="NCBI Taxonomy" id="2607531"/>
    <lineage>
        <taxon>Eukaryota</taxon>
        <taxon>Metazoa</taxon>
        <taxon>Spiralia</taxon>
        <taxon>Lophotrochozoa</taxon>
        <taxon>Mollusca</taxon>
        <taxon>Cephalopoda</taxon>
        <taxon>Coleoidea</taxon>
        <taxon>Octopodiformes</taxon>
        <taxon>Octopoda</taxon>
        <taxon>Incirrata</taxon>
        <taxon>Octopodidae</taxon>
        <taxon>Octopus</taxon>
    </lineage>
</organism>
<evidence type="ECO:0000313" key="2">
    <source>
        <dbReference type="RefSeq" id="XP_029657276.1"/>
    </source>
</evidence>
<dbReference type="Proteomes" id="UP000515154">
    <property type="component" value="Unplaced"/>
</dbReference>
<dbReference type="RefSeq" id="XP_029657276.1">
    <property type="nucleotide sequence ID" value="XM_029801416.1"/>
</dbReference>
<dbReference type="KEGG" id="osn:115231371"/>
<reference evidence="2" key="1">
    <citation type="submission" date="2025-08" db="UniProtKB">
        <authorList>
            <consortium name="RefSeq"/>
        </authorList>
    </citation>
    <scope>IDENTIFICATION</scope>
</reference>
<evidence type="ECO:0000313" key="1">
    <source>
        <dbReference type="Proteomes" id="UP000515154"/>
    </source>
</evidence>
<accession>A0A6P7U8G1</accession>
<sequence length="118" mass="13647">MSKIHVLGMVSCRLKINLVQGDPSISRTNENITKTHELILKVRRRTIDELVDMNGVLWSFCQRTLSVELRMKRVAANFVPHLLTEDQKRSRLNACRELKEQLEVDPNVFLKVTTTDES</sequence>
<name>A0A6P7U8G1_9MOLL</name>
<dbReference type="AlphaFoldDB" id="A0A6P7U8G1"/>